<dbReference type="AlphaFoldDB" id="W7IE74"/>
<dbReference type="Proteomes" id="UP000024837">
    <property type="component" value="Unassembled WGS sequence"/>
</dbReference>
<proteinExistence type="predicted"/>
<feature type="region of interest" description="Disordered" evidence="1">
    <location>
        <begin position="146"/>
        <end position="166"/>
    </location>
</feature>
<gene>
    <name evidence="2" type="ORF">DRE_03434</name>
</gene>
<evidence type="ECO:0000313" key="3">
    <source>
        <dbReference type="Proteomes" id="UP000024837"/>
    </source>
</evidence>
<feature type="compositionally biased region" description="Polar residues" evidence="1">
    <location>
        <begin position="41"/>
        <end position="66"/>
    </location>
</feature>
<evidence type="ECO:0000313" key="2">
    <source>
        <dbReference type="EMBL" id="EWC47315.1"/>
    </source>
</evidence>
<reference evidence="2 3" key="1">
    <citation type="submission" date="2013-05" db="EMBL/GenBank/DDBJ databases">
        <title>Drechslerella stenobrocha genome reveals carnivorous origination and mechanical trapping mechanism of predatory fungi.</title>
        <authorList>
            <person name="Liu X."/>
            <person name="Zhang W."/>
            <person name="Liu K."/>
        </authorList>
    </citation>
    <scope>NUCLEOTIDE SEQUENCE [LARGE SCALE GENOMIC DNA]</scope>
    <source>
        <strain evidence="2 3">248</strain>
    </source>
</reference>
<evidence type="ECO:0000256" key="1">
    <source>
        <dbReference type="SAM" id="MobiDB-lite"/>
    </source>
</evidence>
<dbReference type="EMBL" id="KI966411">
    <property type="protein sequence ID" value="EWC47315.1"/>
    <property type="molecule type" value="Genomic_DNA"/>
</dbReference>
<feature type="compositionally biased region" description="Polar residues" evidence="1">
    <location>
        <begin position="1"/>
        <end position="10"/>
    </location>
</feature>
<feature type="region of interest" description="Disordered" evidence="1">
    <location>
        <begin position="1"/>
        <end position="69"/>
    </location>
</feature>
<dbReference type="HOGENOM" id="CLU_818967_0_0_1"/>
<sequence>MTSSSATADTTPRRDAHGEPAPAPAVKTSAESVCYDDDGQVISSIETQQVDDGTASNGKSGNTGTNKLRKRGGCISTAVKHIVNPGAEFYADPIPEVVLDTRPADQWPGAGTHYASYRPHEVPLDLDLSLSGPLFSLPVGMDADAGTGAGGGAGGRRDGVRLEGGNDERERFRVAVEALDTLDAQEEEGVVPEEYEDGMRAYLNGAVRESRGLSLLSGGLEDEGEDGDKLTGWENPVSAGSAGSTGTLAEYATDRGVVPVSNYQGAGGLLGAVGGGLANPGMNDATAATGNGLATGSPLTAGAVTNGAGGGGNMLDDNSDYTIIDADEIARLEAENGLL</sequence>
<keyword evidence="3" id="KW-1185">Reference proteome</keyword>
<accession>W7IE74</accession>
<name>W7IE74_9PEZI</name>
<organism evidence="2 3">
    <name type="scientific">Drechslerella stenobrocha 248</name>
    <dbReference type="NCBI Taxonomy" id="1043628"/>
    <lineage>
        <taxon>Eukaryota</taxon>
        <taxon>Fungi</taxon>
        <taxon>Dikarya</taxon>
        <taxon>Ascomycota</taxon>
        <taxon>Pezizomycotina</taxon>
        <taxon>Orbiliomycetes</taxon>
        <taxon>Orbiliales</taxon>
        <taxon>Orbiliaceae</taxon>
        <taxon>Drechslerella</taxon>
    </lineage>
</organism>
<feature type="compositionally biased region" description="Basic and acidic residues" evidence="1">
    <location>
        <begin position="155"/>
        <end position="166"/>
    </location>
</feature>
<protein>
    <submittedName>
        <fullName evidence="2">Uncharacterized protein</fullName>
    </submittedName>
</protein>